<sequence length="98" mass="11096">MAYITEFDQKKTYSVGESNSDIKNIQIALKGLGYYDDKISKEYTEKVKQAVEAYQEKNQLAVTGKVDAKTMRSIEQNVIKTLAKNDPALEKAQKVMND</sequence>
<keyword evidence="2" id="KW-0378">Hydrolase</keyword>
<dbReference type="Gene3D" id="1.10.101.10">
    <property type="entry name" value="PGBD-like superfamily/PGBD"/>
    <property type="match status" value="1"/>
</dbReference>
<dbReference type="GO" id="GO:0004252">
    <property type="term" value="F:serine-type endopeptidase activity"/>
    <property type="evidence" value="ECO:0007669"/>
    <property type="project" value="UniProtKB-EC"/>
</dbReference>
<reference evidence="2 3" key="1">
    <citation type="submission" date="2017-05" db="EMBL/GenBank/DDBJ databases">
        <title>Genome sequence of Pediococcus pentosaceus strain SRCM100892.</title>
        <authorList>
            <person name="Cho S.H."/>
        </authorList>
    </citation>
    <scope>NUCLEOTIDE SEQUENCE [LARGE SCALE GENOMIC DNA]</scope>
    <source>
        <strain evidence="2 3">SRCM100892</strain>
    </source>
</reference>
<protein>
    <submittedName>
        <fullName evidence="2">C-terminal processing peptidase</fullName>
        <ecNumber evidence="2">3.4.21.102</ecNumber>
    </submittedName>
</protein>
<organism evidence="2 3">
    <name type="scientific">Pediococcus pentosaceus</name>
    <dbReference type="NCBI Taxonomy" id="1255"/>
    <lineage>
        <taxon>Bacteria</taxon>
        <taxon>Bacillati</taxon>
        <taxon>Bacillota</taxon>
        <taxon>Bacilli</taxon>
        <taxon>Lactobacillales</taxon>
        <taxon>Lactobacillaceae</taxon>
        <taxon>Pediococcus</taxon>
    </lineage>
</organism>
<dbReference type="InterPro" id="IPR036365">
    <property type="entry name" value="PGBD-like_sf"/>
</dbReference>
<dbReference type="AlphaFoldDB" id="A0A1Y0VVL4"/>
<evidence type="ECO:0000259" key="1">
    <source>
        <dbReference type="Pfam" id="PF01471"/>
    </source>
</evidence>
<name>A0A1Y0VVL4_PEDPE</name>
<dbReference type="InterPro" id="IPR036366">
    <property type="entry name" value="PGBDSf"/>
</dbReference>
<dbReference type="InterPro" id="IPR002477">
    <property type="entry name" value="Peptidoglycan-bd-like"/>
</dbReference>
<evidence type="ECO:0000313" key="3">
    <source>
        <dbReference type="Proteomes" id="UP000196118"/>
    </source>
</evidence>
<feature type="domain" description="Peptidoglycan binding-like" evidence="1">
    <location>
        <begin position="19"/>
        <end position="72"/>
    </location>
</feature>
<dbReference type="Proteomes" id="UP000196118">
    <property type="component" value="Chromosome"/>
</dbReference>
<evidence type="ECO:0000313" key="2">
    <source>
        <dbReference type="EMBL" id="ARW19638.1"/>
    </source>
</evidence>
<dbReference type="EC" id="3.4.21.102" evidence="2"/>
<gene>
    <name evidence="2" type="ORF">S100892_01065</name>
</gene>
<dbReference type="SUPFAM" id="SSF47090">
    <property type="entry name" value="PGBD-like"/>
    <property type="match status" value="1"/>
</dbReference>
<accession>A0A1Y0VVL4</accession>
<dbReference type="EMBL" id="CP021474">
    <property type="protein sequence ID" value="ARW19638.1"/>
    <property type="molecule type" value="Genomic_DNA"/>
</dbReference>
<dbReference type="Pfam" id="PF01471">
    <property type="entry name" value="PG_binding_1"/>
    <property type="match status" value="1"/>
</dbReference>
<proteinExistence type="predicted"/>